<organism evidence="1 2">
    <name type="scientific">Skermanella cutis</name>
    <dbReference type="NCBI Taxonomy" id="2775420"/>
    <lineage>
        <taxon>Bacteria</taxon>
        <taxon>Pseudomonadati</taxon>
        <taxon>Pseudomonadota</taxon>
        <taxon>Alphaproteobacteria</taxon>
        <taxon>Rhodospirillales</taxon>
        <taxon>Azospirillaceae</taxon>
        <taxon>Skermanella</taxon>
    </lineage>
</organism>
<evidence type="ECO:0000313" key="1">
    <source>
        <dbReference type="EMBL" id="QQP88405.1"/>
    </source>
</evidence>
<reference evidence="1" key="1">
    <citation type="submission" date="2021-02" db="EMBL/GenBank/DDBJ databases">
        <title>Skermanella TT6 skin isolate.</title>
        <authorList>
            <person name="Lee K."/>
            <person name="Ganzorig M."/>
        </authorList>
    </citation>
    <scope>NUCLEOTIDE SEQUENCE</scope>
    <source>
        <strain evidence="1">TT6</strain>
    </source>
</reference>
<evidence type="ECO:0000313" key="2">
    <source>
        <dbReference type="Proteomes" id="UP000595197"/>
    </source>
</evidence>
<name>A0ABX7B248_9PROT</name>
<accession>A0ABX7B248</accession>
<dbReference type="SUPFAM" id="SSF48452">
    <property type="entry name" value="TPR-like"/>
    <property type="match status" value="1"/>
</dbReference>
<dbReference type="EMBL" id="CP067420">
    <property type="protein sequence ID" value="QQP88405.1"/>
    <property type="molecule type" value="Genomic_DNA"/>
</dbReference>
<dbReference type="Gene3D" id="1.25.40.10">
    <property type="entry name" value="Tetratricopeptide repeat domain"/>
    <property type="match status" value="1"/>
</dbReference>
<dbReference type="SMART" id="SM00028">
    <property type="entry name" value="TPR"/>
    <property type="match status" value="2"/>
</dbReference>
<dbReference type="RefSeq" id="WP_201073236.1">
    <property type="nucleotide sequence ID" value="NZ_CP067420.1"/>
</dbReference>
<dbReference type="Gene3D" id="3.40.50.1820">
    <property type="entry name" value="alpha/beta hydrolase"/>
    <property type="match status" value="1"/>
</dbReference>
<dbReference type="InterPro" id="IPR029058">
    <property type="entry name" value="AB_hydrolase_fold"/>
</dbReference>
<dbReference type="InterPro" id="IPR011990">
    <property type="entry name" value="TPR-like_helical_dom_sf"/>
</dbReference>
<keyword evidence="2" id="KW-1185">Reference proteome</keyword>
<dbReference type="Proteomes" id="UP000595197">
    <property type="component" value="Chromosome"/>
</dbReference>
<dbReference type="InterPro" id="IPR019734">
    <property type="entry name" value="TPR_rpt"/>
</dbReference>
<sequence>MDAETPCPDSMIEWFRLDRSPDSDVLAIVFSHVSEPPGRFSFYASFRDVPVNKLFVNTPGNGWYRDGVPGLGNDIDSTAEGLRIMMQQVAPRTVVCIGNSMGAYAALLFGELINADRVLAIGPETLLDQPGSRSRGFLAGRPLSPYPDLLPVLSRPAADRRTSIIIGESDLFDLDYARRVAHLPGIRLRSLRGVGHEVPAMLHRFGVWRPLIRDFARDGSLPAFLPLEGRIFEAGDAADALIEARRLRLAGDRRAARGRLGHCLALYPDADAAHDEIGVIEREEGAFAKAEAAHRLALRLAPDRGQYGLHLALALEAQGRFGEALAAYDQASALEPGNRFLARSREEARRRLQDGTPAAWGTPGFFRP</sequence>
<proteinExistence type="predicted"/>
<gene>
    <name evidence="1" type="ORF">IGS68_20510</name>
</gene>
<protein>
    <submittedName>
        <fullName evidence="1">Tetratricopeptide repeat protein</fullName>
    </submittedName>
</protein>
<dbReference type="SUPFAM" id="SSF53474">
    <property type="entry name" value="alpha/beta-Hydrolases"/>
    <property type="match status" value="1"/>
</dbReference>